<dbReference type="Proteomes" id="UP001465976">
    <property type="component" value="Unassembled WGS sequence"/>
</dbReference>
<keyword evidence="5 10" id="KW-0964">Secreted</keyword>
<evidence type="ECO:0000256" key="3">
    <source>
        <dbReference type="ARBA" id="ARBA00013095"/>
    </source>
</evidence>
<keyword evidence="4 10" id="KW-0719">Serine esterase</keyword>
<evidence type="ECO:0000256" key="4">
    <source>
        <dbReference type="ARBA" id="ARBA00022487"/>
    </source>
</evidence>
<keyword evidence="7 10" id="KW-0378">Hydrolase</keyword>
<dbReference type="InterPro" id="IPR000675">
    <property type="entry name" value="Cutinase/axe"/>
</dbReference>
<comment type="subcellular location">
    <subcellularLocation>
        <location evidence="1 10">Secreted</location>
    </subcellularLocation>
</comment>
<evidence type="ECO:0000256" key="10">
    <source>
        <dbReference type="RuleBase" id="RU361263"/>
    </source>
</evidence>
<evidence type="ECO:0000256" key="9">
    <source>
        <dbReference type="ARBA" id="ARBA00034045"/>
    </source>
</evidence>
<evidence type="ECO:0000313" key="11">
    <source>
        <dbReference type="EMBL" id="KAL0570679.1"/>
    </source>
</evidence>
<proteinExistence type="inferred from homology"/>
<evidence type="ECO:0000256" key="6">
    <source>
        <dbReference type="ARBA" id="ARBA00022729"/>
    </source>
</evidence>
<organism evidence="11 12">
    <name type="scientific">Marasmius crinis-equi</name>
    <dbReference type="NCBI Taxonomy" id="585013"/>
    <lineage>
        <taxon>Eukaryota</taxon>
        <taxon>Fungi</taxon>
        <taxon>Dikarya</taxon>
        <taxon>Basidiomycota</taxon>
        <taxon>Agaricomycotina</taxon>
        <taxon>Agaricomycetes</taxon>
        <taxon>Agaricomycetidae</taxon>
        <taxon>Agaricales</taxon>
        <taxon>Marasmiineae</taxon>
        <taxon>Marasmiaceae</taxon>
        <taxon>Marasmius</taxon>
    </lineage>
</organism>
<dbReference type="InterPro" id="IPR029058">
    <property type="entry name" value="AB_hydrolase_fold"/>
</dbReference>
<keyword evidence="8" id="KW-1015">Disulfide bond</keyword>
<dbReference type="PANTHER" id="PTHR48250">
    <property type="entry name" value="CUTINASE 2-RELATED"/>
    <property type="match status" value="1"/>
</dbReference>
<comment type="function">
    <text evidence="10">Catalyzes the hydrolysis of complex carboxylic polyesters found in the cell wall of plants. Degrades cutin, a macromolecule that forms the structure of the plant cuticle.</text>
</comment>
<gene>
    <name evidence="11" type="ORF">V5O48_011286</name>
</gene>
<evidence type="ECO:0000256" key="7">
    <source>
        <dbReference type="ARBA" id="ARBA00022801"/>
    </source>
</evidence>
<dbReference type="EMBL" id="JBAHYK010000892">
    <property type="protein sequence ID" value="KAL0570679.1"/>
    <property type="molecule type" value="Genomic_DNA"/>
</dbReference>
<dbReference type="InterPro" id="IPR043580">
    <property type="entry name" value="CUTINASE_1"/>
</dbReference>
<dbReference type="PRINTS" id="PR00129">
    <property type="entry name" value="CUTINASE"/>
</dbReference>
<dbReference type="InterPro" id="IPR011150">
    <property type="entry name" value="Cutinase_monf"/>
</dbReference>
<dbReference type="PANTHER" id="PTHR48250:SF1">
    <property type="entry name" value="CUTINASE"/>
    <property type="match status" value="1"/>
</dbReference>
<dbReference type="Gene3D" id="3.40.50.1820">
    <property type="entry name" value="alpha/beta hydrolase"/>
    <property type="match status" value="1"/>
</dbReference>
<dbReference type="SUPFAM" id="SSF53474">
    <property type="entry name" value="alpha/beta-Hydrolases"/>
    <property type="match status" value="1"/>
</dbReference>
<accession>A0ABR3F631</accession>
<dbReference type="Pfam" id="PF01083">
    <property type="entry name" value="Cutinase"/>
    <property type="match status" value="1"/>
</dbReference>
<dbReference type="SMART" id="SM01110">
    <property type="entry name" value="Cutinase"/>
    <property type="match status" value="1"/>
</dbReference>
<dbReference type="PROSITE" id="PS00155">
    <property type="entry name" value="CUTINASE_1"/>
    <property type="match status" value="1"/>
</dbReference>
<evidence type="ECO:0000256" key="8">
    <source>
        <dbReference type="ARBA" id="ARBA00023157"/>
    </source>
</evidence>
<feature type="signal peptide" evidence="10">
    <location>
        <begin position="1"/>
        <end position="19"/>
    </location>
</feature>
<comment type="similarity">
    <text evidence="2 10">Belongs to the cutinase family.</text>
</comment>
<reference evidence="11 12" key="1">
    <citation type="submission" date="2024-02" db="EMBL/GenBank/DDBJ databases">
        <title>A draft genome for the cacao thread blight pathogen Marasmius crinis-equi.</title>
        <authorList>
            <person name="Cohen S.P."/>
            <person name="Baruah I.K."/>
            <person name="Amoako-Attah I."/>
            <person name="Bukari Y."/>
            <person name="Meinhardt L.W."/>
            <person name="Bailey B.A."/>
        </authorList>
    </citation>
    <scope>NUCLEOTIDE SEQUENCE [LARGE SCALE GENOMIC DNA]</scope>
    <source>
        <strain evidence="11 12">GH-76</strain>
    </source>
</reference>
<comment type="caution">
    <text evidence="11">The sequence shown here is derived from an EMBL/GenBank/DDBJ whole genome shotgun (WGS) entry which is preliminary data.</text>
</comment>
<comment type="catalytic activity">
    <reaction evidence="9 10">
        <text>cutin + H2O = cutin monomers.</text>
        <dbReference type="EC" id="3.1.1.74"/>
    </reaction>
</comment>
<keyword evidence="12" id="KW-1185">Reference proteome</keyword>
<evidence type="ECO:0000256" key="5">
    <source>
        <dbReference type="ARBA" id="ARBA00022525"/>
    </source>
</evidence>
<feature type="chain" id="PRO_5045001478" description="Cutinase" evidence="10">
    <location>
        <begin position="20"/>
        <end position="201"/>
    </location>
</feature>
<evidence type="ECO:0000313" key="12">
    <source>
        <dbReference type="Proteomes" id="UP001465976"/>
    </source>
</evidence>
<evidence type="ECO:0000256" key="1">
    <source>
        <dbReference type="ARBA" id="ARBA00004613"/>
    </source>
</evidence>
<keyword evidence="6 10" id="KW-0732">Signal</keyword>
<protein>
    <recommendedName>
        <fullName evidence="3 10">Cutinase</fullName>
        <ecNumber evidence="3 10">3.1.1.74</ecNumber>
    </recommendedName>
</protein>
<name>A0ABR3F631_9AGAR</name>
<evidence type="ECO:0000256" key="2">
    <source>
        <dbReference type="ARBA" id="ARBA00007534"/>
    </source>
</evidence>
<dbReference type="EC" id="3.1.1.74" evidence="3 10"/>
<sequence length="201" mass="20646">MFRSLLAFTTFALLVPAFAAPAGELEDRQVRCADVMVFFARGTTEIAPIGSTVGPALRTALLAALGGRSLSFTGVDYPADIAGFLAGGSPQGSRTMAQDLTSAASACPNAALVSSGYSQGGQLVHNSANLLSAAVRARISAAVIFGDPDFGDAVTGVPADRTDVICHQGDNICEHGTLVLPPHLNYQPDTPAAARFIASRV</sequence>